<sequence length="30" mass="3658">MLKMRIICFSHLIWEMWTEGKYLKVADPAF</sequence>
<name>A0A8T1NEG1_CARIL</name>
<accession>A0A8T1NEG1</accession>
<evidence type="ECO:0000313" key="2">
    <source>
        <dbReference type="Proteomes" id="UP000811609"/>
    </source>
</evidence>
<gene>
    <name evidence="1" type="ORF">CIPAW_14G125800</name>
</gene>
<dbReference type="EMBL" id="CM031822">
    <property type="protein sequence ID" value="KAG6630019.1"/>
    <property type="molecule type" value="Genomic_DNA"/>
</dbReference>
<evidence type="ECO:0000313" key="1">
    <source>
        <dbReference type="EMBL" id="KAG6630019.1"/>
    </source>
</evidence>
<dbReference type="Proteomes" id="UP000811609">
    <property type="component" value="Chromosome 14"/>
</dbReference>
<reference evidence="1" key="1">
    <citation type="submission" date="2020-12" db="EMBL/GenBank/DDBJ databases">
        <title>WGS assembly of Carya illinoinensis cv. Pawnee.</title>
        <authorList>
            <person name="Platts A."/>
            <person name="Shu S."/>
            <person name="Wright S."/>
            <person name="Barry K."/>
            <person name="Edger P."/>
            <person name="Pires J.C."/>
            <person name="Schmutz J."/>
        </authorList>
    </citation>
    <scope>NUCLEOTIDE SEQUENCE</scope>
    <source>
        <tissue evidence="1">Leaf</tissue>
    </source>
</reference>
<keyword evidence="2" id="KW-1185">Reference proteome</keyword>
<organism evidence="1 2">
    <name type="scientific">Carya illinoinensis</name>
    <name type="common">Pecan</name>
    <dbReference type="NCBI Taxonomy" id="32201"/>
    <lineage>
        <taxon>Eukaryota</taxon>
        <taxon>Viridiplantae</taxon>
        <taxon>Streptophyta</taxon>
        <taxon>Embryophyta</taxon>
        <taxon>Tracheophyta</taxon>
        <taxon>Spermatophyta</taxon>
        <taxon>Magnoliopsida</taxon>
        <taxon>eudicotyledons</taxon>
        <taxon>Gunneridae</taxon>
        <taxon>Pentapetalae</taxon>
        <taxon>rosids</taxon>
        <taxon>fabids</taxon>
        <taxon>Fagales</taxon>
        <taxon>Juglandaceae</taxon>
        <taxon>Carya</taxon>
    </lineage>
</organism>
<protein>
    <submittedName>
        <fullName evidence="1">Uncharacterized protein</fullName>
    </submittedName>
</protein>
<proteinExistence type="predicted"/>
<comment type="caution">
    <text evidence="1">The sequence shown here is derived from an EMBL/GenBank/DDBJ whole genome shotgun (WGS) entry which is preliminary data.</text>
</comment>
<dbReference type="AlphaFoldDB" id="A0A8T1NEG1"/>